<accession>A0ABP8ZC37</accession>
<dbReference type="RefSeq" id="WP_246994544.1">
    <property type="nucleotide sequence ID" value="NZ_BAABIE010000011.1"/>
</dbReference>
<dbReference type="EMBL" id="BAABIE010000011">
    <property type="protein sequence ID" value="GAA4752667.1"/>
    <property type="molecule type" value="Genomic_DNA"/>
</dbReference>
<organism evidence="1 2">
    <name type="scientific">Gordonia alkaliphila</name>
    <dbReference type="NCBI Taxonomy" id="1053547"/>
    <lineage>
        <taxon>Bacteria</taxon>
        <taxon>Bacillati</taxon>
        <taxon>Actinomycetota</taxon>
        <taxon>Actinomycetes</taxon>
        <taxon>Mycobacteriales</taxon>
        <taxon>Gordoniaceae</taxon>
        <taxon>Gordonia</taxon>
    </lineage>
</organism>
<comment type="caution">
    <text evidence="1">The sequence shown here is derived from an EMBL/GenBank/DDBJ whole genome shotgun (WGS) entry which is preliminary data.</text>
</comment>
<sequence>MVRDRLACWLWEVPDEPGAVVRFARARRLAEVFVNGADGAAAQQCSALRGAAVSTACLGGDPRWVWEPDRAIAWSREALRRTGCRTLHLDVEPWALPEWPDDPRRLAAAYADLVEACAHALPGTAVEIDVVPWLFDDLPVEARRAMSSASSITVLAYRDRADAILRFARPAIEAAHAARRPYRIGVETMPVGPGIPSSATFADDGAAVLLREIELLDDALATDRWFRGVAVHHWAAWRTLR</sequence>
<name>A0ABP8ZC37_9ACTN</name>
<reference evidence="2" key="1">
    <citation type="journal article" date="2019" name="Int. J. Syst. Evol. Microbiol.">
        <title>The Global Catalogue of Microorganisms (GCM) 10K type strain sequencing project: providing services to taxonomists for standard genome sequencing and annotation.</title>
        <authorList>
            <consortium name="The Broad Institute Genomics Platform"/>
            <consortium name="The Broad Institute Genome Sequencing Center for Infectious Disease"/>
            <person name="Wu L."/>
            <person name="Ma J."/>
        </authorList>
    </citation>
    <scope>NUCLEOTIDE SEQUENCE [LARGE SCALE GENOMIC DNA]</scope>
    <source>
        <strain evidence="2">JCM 18077</strain>
    </source>
</reference>
<keyword evidence="2" id="KW-1185">Reference proteome</keyword>
<dbReference type="Proteomes" id="UP001500822">
    <property type="component" value="Unassembled WGS sequence"/>
</dbReference>
<gene>
    <name evidence="1" type="ORF">GCM10023217_24610</name>
</gene>
<evidence type="ECO:0000313" key="1">
    <source>
        <dbReference type="EMBL" id="GAA4752667.1"/>
    </source>
</evidence>
<proteinExistence type="predicted"/>
<protein>
    <submittedName>
        <fullName evidence="1">Uncharacterized protein</fullName>
    </submittedName>
</protein>
<evidence type="ECO:0000313" key="2">
    <source>
        <dbReference type="Proteomes" id="UP001500822"/>
    </source>
</evidence>